<comment type="caution">
    <text evidence="5">The sequence shown here is derived from an EMBL/GenBank/DDBJ whole genome shotgun (WGS) entry which is preliminary data.</text>
</comment>
<dbReference type="PANTHER" id="PTHR11575:SF24">
    <property type="entry name" value="5'-NUCLEOTIDASE"/>
    <property type="match status" value="1"/>
</dbReference>
<dbReference type="InterPro" id="IPR006179">
    <property type="entry name" value="5_nucleotidase/apyrase"/>
</dbReference>
<dbReference type="CDD" id="cd00845">
    <property type="entry name" value="MPP_UshA_N_like"/>
    <property type="match status" value="1"/>
</dbReference>
<name>A0A024Q9G8_9BACI</name>
<dbReference type="AlphaFoldDB" id="A0A024Q9G8"/>
<dbReference type="PIRSF" id="PIRSF036361">
    <property type="entry name" value="YunD"/>
    <property type="match status" value="1"/>
</dbReference>
<accession>A0A024Q9G8</accession>
<dbReference type="Pfam" id="PF02872">
    <property type="entry name" value="5_nucleotid_C"/>
    <property type="match status" value="1"/>
</dbReference>
<keyword evidence="2" id="KW-0547">Nucleotide-binding</keyword>
<dbReference type="Gene3D" id="3.60.21.10">
    <property type="match status" value="1"/>
</dbReference>
<protein>
    <submittedName>
        <fullName evidence="5">Endonuclease YhcR</fullName>
    </submittedName>
</protein>
<feature type="domain" description="5'-Nucleotidase C-terminal" evidence="4">
    <location>
        <begin position="289"/>
        <end position="428"/>
    </location>
</feature>
<dbReference type="eggNOG" id="COG0737">
    <property type="taxonomic scope" value="Bacteria"/>
</dbReference>
<dbReference type="RefSeq" id="WP_038243139.1">
    <property type="nucleotide sequence ID" value="NZ_BNER01000003.1"/>
</dbReference>
<evidence type="ECO:0000313" key="5">
    <source>
        <dbReference type="EMBL" id="CDQ39183.1"/>
    </source>
</evidence>
<keyword evidence="6" id="KW-1185">Reference proteome</keyword>
<dbReference type="InterPro" id="IPR036907">
    <property type="entry name" value="5'-Nucleotdase_C_sf"/>
</dbReference>
<evidence type="ECO:0000256" key="2">
    <source>
        <dbReference type="RuleBase" id="RU362119"/>
    </source>
</evidence>
<dbReference type="GO" id="GO:0000166">
    <property type="term" value="F:nucleotide binding"/>
    <property type="evidence" value="ECO:0007669"/>
    <property type="project" value="UniProtKB-KW"/>
</dbReference>
<dbReference type="STRING" id="1462526.BN990_01468"/>
<dbReference type="GO" id="GO:0016787">
    <property type="term" value="F:hydrolase activity"/>
    <property type="evidence" value="ECO:0007669"/>
    <property type="project" value="UniProtKB-KW"/>
</dbReference>
<proteinExistence type="inferred from homology"/>
<keyword evidence="1" id="KW-0732">Signal</keyword>
<dbReference type="PANTHER" id="PTHR11575">
    <property type="entry name" value="5'-NUCLEOTIDASE-RELATED"/>
    <property type="match status" value="1"/>
</dbReference>
<dbReference type="SUPFAM" id="SSF56300">
    <property type="entry name" value="Metallo-dependent phosphatases"/>
    <property type="match status" value="1"/>
</dbReference>
<dbReference type="InterPro" id="IPR004843">
    <property type="entry name" value="Calcineurin-like_PHP"/>
</dbReference>
<reference evidence="5 6" key="1">
    <citation type="submission" date="2014-03" db="EMBL/GenBank/DDBJ databases">
        <authorList>
            <person name="Urmite Genomes U."/>
        </authorList>
    </citation>
    <scope>NUCLEOTIDE SEQUENCE [LARGE SCALE GENOMIC DNA]</scope>
    <source>
        <strain evidence="5 6">Vm-5</strain>
    </source>
</reference>
<dbReference type="EMBL" id="CCDP010000001">
    <property type="protein sequence ID" value="CDQ39183.1"/>
    <property type="molecule type" value="Genomic_DNA"/>
</dbReference>
<reference evidence="6" key="2">
    <citation type="submission" date="2014-05" db="EMBL/GenBank/DDBJ databases">
        <title>Draft genome sequence of Virgibacillus massiliensis Vm-5.</title>
        <authorList>
            <person name="Khelaifia S."/>
            <person name="Croce O."/>
            <person name="Lagier J.C."/>
            <person name="Raoult D."/>
        </authorList>
    </citation>
    <scope>NUCLEOTIDE SEQUENCE [LARGE SCALE GENOMIC DNA]</scope>
    <source>
        <strain evidence="6">Vm-5</strain>
    </source>
</reference>
<dbReference type="InterPro" id="IPR011240">
    <property type="entry name" value="Pesterase_YunD"/>
</dbReference>
<dbReference type="Gene3D" id="3.90.780.10">
    <property type="entry name" value="5'-Nucleotidase, C-terminal domain"/>
    <property type="match status" value="1"/>
</dbReference>
<dbReference type="SUPFAM" id="SSF55816">
    <property type="entry name" value="5'-nucleotidase (syn. UDP-sugar hydrolase), C-terminal domain"/>
    <property type="match status" value="1"/>
</dbReference>
<dbReference type="OrthoDB" id="9793179at2"/>
<comment type="similarity">
    <text evidence="2">Belongs to the 5'-nucleotidase family.</text>
</comment>
<dbReference type="GO" id="GO:0004519">
    <property type="term" value="F:endonuclease activity"/>
    <property type="evidence" value="ECO:0007669"/>
    <property type="project" value="UniProtKB-KW"/>
</dbReference>
<dbReference type="InterPro" id="IPR008334">
    <property type="entry name" value="5'-Nucleotdase_C"/>
</dbReference>
<evidence type="ECO:0000256" key="1">
    <source>
        <dbReference type="ARBA" id="ARBA00022729"/>
    </source>
</evidence>
<dbReference type="Proteomes" id="UP000028875">
    <property type="component" value="Unassembled WGS sequence"/>
</dbReference>
<keyword evidence="2" id="KW-0378">Hydrolase</keyword>
<organism evidence="5 6">
    <name type="scientific">Virgibacillus massiliensis</name>
    <dbReference type="NCBI Taxonomy" id="1462526"/>
    <lineage>
        <taxon>Bacteria</taxon>
        <taxon>Bacillati</taxon>
        <taxon>Bacillota</taxon>
        <taxon>Bacilli</taxon>
        <taxon>Bacillales</taxon>
        <taxon>Bacillaceae</taxon>
        <taxon>Virgibacillus</taxon>
    </lineage>
</organism>
<feature type="domain" description="Calcineurin-like phosphoesterase" evidence="3">
    <location>
        <begin position="8"/>
        <end position="205"/>
    </location>
</feature>
<evidence type="ECO:0000259" key="3">
    <source>
        <dbReference type="Pfam" id="PF00149"/>
    </source>
</evidence>
<gene>
    <name evidence="5" type="primary">yhcR_1</name>
    <name evidence="5" type="ORF">BN990_01468</name>
</gene>
<sequence length="467" mass="52777">MEEKIYFYYTNDLHSNFNNWSRVTSYLKDAKKRCEAMGNSSWRIDIGDHVDRMHPIADAFKGKANVELMNEADYDVITLGNNEGITLSHDELFQLYDHAQFDVVCGNLHSMDQVEPDWLKPSVVLETVHDVTIGVVGLTAPFNAFYELLDWHVSPPYEQLEKIIDDIRGKVDIIILLSHLGFSEDQEIADRFTEIDVIIGGHTHHLLRTGEYINDTLITAAGKHCNYVGEVILTWDHQTQKLVNKEAYTTNISHLPQDNQTEDKVTQLLEQATVHLAEPVVNLTEPLAVNWWEETPIIKALADSIKLQTNADCSMLNAGVLLEGLPEGEVTYGDIHRICPHPINTCVVELTGNELLEVIRTSQTEDFMNFQLKGFGFRGKVLGKMTFSGIELATEELTNGDIFIRQAFLDGQSALEANQTYRVATADTFTFGRLLPEVAKSEVKQYYLPAFLRDILAETLQQFVNEG</sequence>
<evidence type="ECO:0000313" key="6">
    <source>
        <dbReference type="Proteomes" id="UP000028875"/>
    </source>
</evidence>
<keyword evidence="5" id="KW-0540">Nuclease</keyword>
<dbReference type="Pfam" id="PF00149">
    <property type="entry name" value="Metallophos"/>
    <property type="match status" value="1"/>
</dbReference>
<keyword evidence="5" id="KW-0255">Endonuclease</keyword>
<dbReference type="InterPro" id="IPR029052">
    <property type="entry name" value="Metallo-depent_PP-like"/>
</dbReference>
<dbReference type="PRINTS" id="PR01607">
    <property type="entry name" value="APYRASEFAMLY"/>
</dbReference>
<evidence type="ECO:0000259" key="4">
    <source>
        <dbReference type="Pfam" id="PF02872"/>
    </source>
</evidence>
<dbReference type="GO" id="GO:0009166">
    <property type="term" value="P:nucleotide catabolic process"/>
    <property type="evidence" value="ECO:0007669"/>
    <property type="project" value="InterPro"/>
</dbReference>